<dbReference type="UniPathway" id="UPA00138"/>
<keyword evidence="10" id="KW-1185">Reference proteome</keyword>
<dbReference type="HAMAP" id="MF_00473">
    <property type="entry name" value="G6P_isomerase"/>
    <property type="match status" value="1"/>
</dbReference>
<dbReference type="PANTHER" id="PTHR11469:SF1">
    <property type="entry name" value="GLUCOSE-6-PHOSPHATE ISOMERASE"/>
    <property type="match status" value="1"/>
</dbReference>
<dbReference type="NCBIfam" id="NF001211">
    <property type="entry name" value="PRK00179.1"/>
    <property type="match status" value="1"/>
</dbReference>
<dbReference type="InterPro" id="IPR046348">
    <property type="entry name" value="SIS_dom_sf"/>
</dbReference>
<dbReference type="GO" id="GO:0004347">
    <property type="term" value="F:glucose-6-phosphate isomerase activity"/>
    <property type="evidence" value="ECO:0007669"/>
    <property type="project" value="UniProtKB-UniRule"/>
</dbReference>
<dbReference type="CDD" id="cd05015">
    <property type="entry name" value="SIS_PGI_1"/>
    <property type="match status" value="1"/>
</dbReference>
<comment type="catalytic activity">
    <reaction evidence="6 7 8">
        <text>alpha-D-glucose 6-phosphate = beta-D-fructose 6-phosphate</text>
        <dbReference type="Rhea" id="RHEA:11816"/>
        <dbReference type="ChEBI" id="CHEBI:57634"/>
        <dbReference type="ChEBI" id="CHEBI:58225"/>
        <dbReference type="EC" id="5.3.1.9"/>
    </reaction>
</comment>
<reference evidence="9 10" key="1">
    <citation type="submission" date="2019-09" db="EMBL/GenBank/DDBJ databases">
        <authorList>
            <person name="Li Y."/>
        </authorList>
    </citation>
    <scope>NUCLEOTIDE SEQUENCE [LARGE SCALE GENOMIC DNA]</scope>
    <source>
        <strain evidence="9 10">L3-3HA</strain>
    </source>
</reference>
<dbReference type="PROSITE" id="PS51463">
    <property type="entry name" value="P_GLUCOSE_ISOMERASE_3"/>
    <property type="match status" value="1"/>
</dbReference>
<dbReference type="FunFam" id="1.10.1390.10:FF:000001">
    <property type="entry name" value="Glucose-6-phosphate isomerase"/>
    <property type="match status" value="1"/>
</dbReference>
<evidence type="ECO:0000256" key="3">
    <source>
        <dbReference type="ARBA" id="ARBA00022432"/>
    </source>
</evidence>
<dbReference type="EC" id="5.3.1.9" evidence="7"/>
<evidence type="ECO:0000313" key="9">
    <source>
        <dbReference type="EMBL" id="KAA8995357.1"/>
    </source>
</evidence>
<evidence type="ECO:0000313" key="10">
    <source>
        <dbReference type="Proteomes" id="UP000335415"/>
    </source>
</evidence>
<dbReference type="InterPro" id="IPR035476">
    <property type="entry name" value="SIS_PGI_1"/>
</dbReference>
<evidence type="ECO:0000256" key="5">
    <source>
        <dbReference type="ARBA" id="ARBA00023235"/>
    </source>
</evidence>
<evidence type="ECO:0000256" key="4">
    <source>
        <dbReference type="ARBA" id="ARBA00023152"/>
    </source>
</evidence>
<evidence type="ECO:0000256" key="7">
    <source>
        <dbReference type="HAMAP-Rule" id="MF_00473"/>
    </source>
</evidence>
<comment type="function">
    <text evidence="7">Catalyzes the reversible isomerization of glucose-6-phosphate to fructose-6-phosphate.</text>
</comment>
<keyword evidence="3 7" id="KW-0312">Gluconeogenesis</keyword>
<dbReference type="PROSITE" id="PS00765">
    <property type="entry name" value="P_GLUCOSE_ISOMERASE_1"/>
    <property type="match status" value="1"/>
</dbReference>
<dbReference type="OrthoDB" id="140919at2"/>
<comment type="similarity">
    <text evidence="2 7 8">Belongs to the GPI family.</text>
</comment>
<comment type="subcellular location">
    <subcellularLocation>
        <location evidence="7">Cytoplasm</location>
    </subcellularLocation>
</comment>
<dbReference type="RefSeq" id="WP_150437584.1">
    <property type="nucleotide sequence ID" value="NZ_VYKJ01000020.1"/>
</dbReference>
<dbReference type="FunFam" id="3.40.50.10490:FF:000004">
    <property type="entry name" value="Glucose-6-phosphate isomerase"/>
    <property type="match status" value="1"/>
</dbReference>
<dbReference type="PRINTS" id="PR00662">
    <property type="entry name" value="G6PISOMERASE"/>
</dbReference>
<dbReference type="CDD" id="cd05016">
    <property type="entry name" value="SIS_PGI_2"/>
    <property type="match status" value="1"/>
</dbReference>
<dbReference type="AlphaFoldDB" id="A0A5J5FQQ6"/>
<comment type="caution">
    <text evidence="9">The sequence shown here is derived from an EMBL/GenBank/DDBJ whole genome shotgun (WGS) entry which is preliminary data.</text>
</comment>
<feature type="active site" evidence="7">
    <location>
        <position position="514"/>
    </location>
</feature>
<feature type="active site" description="Proton donor" evidence="7">
    <location>
        <position position="355"/>
    </location>
</feature>
<dbReference type="InterPro" id="IPR001672">
    <property type="entry name" value="G6P_Isomerase"/>
</dbReference>
<comment type="pathway">
    <text evidence="1 7 8">Carbohydrate degradation; glycolysis; D-glyceraldehyde 3-phosphate and glycerone phosphate from D-glucose: step 2/4.</text>
</comment>
<dbReference type="Pfam" id="PF00342">
    <property type="entry name" value="PGI"/>
    <property type="match status" value="1"/>
</dbReference>
<dbReference type="InterPro" id="IPR018189">
    <property type="entry name" value="Phosphoglucose_isomerase_CS"/>
</dbReference>
<dbReference type="GO" id="GO:0051156">
    <property type="term" value="P:glucose 6-phosphate metabolic process"/>
    <property type="evidence" value="ECO:0007669"/>
    <property type="project" value="TreeGrafter"/>
</dbReference>
<feature type="active site" evidence="7">
    <location>
        <position position="386"/>
    </location>
</feature>
<comment type="pathway">
    <text evidence="7">Carbohydrate biosynthesis; gluconeogenesis.</text>
</comment>
<dbReference type="Proteomes" id="UP000335415">
    <property type="component" value="Unassembled WGS sequence"/>
</dbReference>
<dbReference type="PROSITE" id="PS00174">
    <property type="entry name" value="P_GLUCOSE_ISOMERASE_2"/>
    <property type="match status" value="1"/>
</dbReference>
<dbReference type="EMBL" id="VYKJ01000020">
    <property type="protein sequence ID" value="KAA8995357.1"/>
    <property type="molecule type" value="Genomic_DNA"/>
</dbReference>
<dbReference type="InterPro" id="IPR035482">
    <property type="entry name" value="SIS_PGI_2"/>
</dbReference>
<proteinExistence type="inferred from homology"/>
<dbReference type="SUPFAM" id="SSF53697">
    <property type="entry name" value="SIS domain"/>
    <property type="match status" value="1"/>
</dbReference>
<evidence type="ECO:0000256" key="8">
    <source>
        <dbReference type="RuleBase" id="RU000612"/>
    </source>
</evidence>
<protein>
    <recommendedName>
        <fullName evidence="7">Glucose-6-phosphate isomerase</fullName>
        <shortName evidence="7">GPI</shortName>
        <ecNumber evidence="7">5.3.1.9</ecNumber>
    </recommendedName>
    <alternativeName>
        <fullName evidence="7">Phosphoglucose isomerase</fullName>
        <shortName evidence="7">PGI</shortName>
    </alternativeName>
    <alternativeName>
        <fullName evidence="7">Phosphohexose isomerase</fullName>
        <shortName evidence="7">PHI</shortName>
    </alternativeName>
</protein>
<dbReference type="Gene3D" id="1.10.1390.10">
    <property type="match status" value="1"/>
</dbReference>
<keyword evidence="4 7" id="KW-0324">Glycolysis</keyword>
<dbReference type="Gene3D" id="3.40.50.10490">
    <property type="entry name" value="Glucose-6-phosphate isomerase like protein, domain 1"/>
    <property type="match status" value="2"/>
</dbReference>
<dbReference type="GO" id="GO:0006096">
    <property type="term" value="P:glycolytic process"/>
    <property type="evidence" value="ECO:0007669"/>
    <property type="project" value="UniProtKB-UniRule"/>
</dbReference>
<keyword evidence="7" id="KW-0963">Cytoplasm</keyword>
<dbReference type="GO" id="GO:0005829">
    <property type="term" value="C:cytosol"/>
    <property type="evidence" value="ECO:0007669"/>
    <property type="project" value="TreeGrafter"/>
</dbReference>
<dbReference type="InterPro" id="IPR023096">
    <property type="entry name" value="G6P_Isomerase_C"/>
</dbReference>
<dbReference type="GO" id="GO:0097367">
    <property type="term" value="F:carbohydrate derivative binding"/>
    <property type="evidence" value="ECO:0007669"/>
    <property type="project" value="InterPro"/>
</dbReference>
<evidence type="ECO:0000256" key="6">
    <source>
        <dbReference type="ARBA" id="ARBA00029321"/>
    </source>
</evidence>
<name>A0A5J5FQQ6_9GAMM</name>
<dbReference type="GO" id="GO:0048029">
    <property type="term" value="F:monosaccharide binding"/>
    <property type="evidence" value="ECO:0007669"/>
    <property type="project" value="TreeGrafter"/>
</dbReference>
<sequence length="549" mass="60981">MKNINPCKTAAWQALQQHFSAIRDVQIRDLFAQDSDRFSHFSATFDDQILVDYSKNRITAETLEKLQALAKETDLASAIKSMFAGEKINRTEDRAVLHIALRNRSNTPIVVDGKDVMPEVNAVLAKMKSFSERVIGGSWKGYTGKAITDVVNIGIGGSDLGPYMVTEALRPYKNHLNMHFVSNVDGTHVAETLKSLNPETTLFLVASKTFTTQETMTNAHSARDWFLKAAGDEKHVASHFAALSTNAKAVGEFGIDVANMFEFWDWVGGRYSLWSAIGLSIVLSIGFDNFEQLLSGAHAMDRHFSTAPAEKNLPVLLALIGIWYNNFFGAETEAILPYDQYMHRFAAYFQQGNMESNGKYVDRNGQPVNYQTGPIIWGEPGTNGQHAFYQLIHQGTKLIPCDFIAPAVSHNPLGDHHNKLLSNFFAQTEALAFGKSRQDVEAEFAAAGKSVKDVEHVVPFKVFEGNRPTNSILLKEITPYSLGALIALYEHKIFTQGAILNIFTFDQWGVELGKQLANRILPELSGAEQISAHDSSTNGLINRFKNWRA</sequence>
<gene>
    <name evidence="7" type="primary">pgi</name>
    <name evidence="9" type="ORF">FJU30_24510</name>
</gene>
<evidence type="ECO:0000256" key="2">
    <source>
        <dbReference type="ARBA" id="ARBA00006604"/>
    </source>
</evidence>
<dbReference type="PANTHER" id="PTHR11469">
    <property type="entry name" value="GLUCOSE-6-PHOSPHATE ISOMERASE"/>
    <property type="match status" value="1"/>
</dbReference>
<organism evidence="9 10">
    <name type="scientific">Affinibrenneria salicis</name>
    <dbReference type="NCBI Taxonomy" id="2590031"/>
    <lineage>
        <taxon>Bacteria</taxon>
        <taxon>Pseudomonadati</taxon>
        <taxon>Pseudomonadota</taxon>
        <taxon>Gammaproteobacteria</taxon>
        <taxon>Enterobacterales</taxon>
        <taxon>Pectobacteriaceae</taxon>
        <taxon>Affinibrenneria</taxon>
    </lineage>
</organism>
<evidence type="ECO:0000256" key="1">
    <source>
        <dbReference type="ARBA" id="ARBA00004926"/>
    </source>
</evidence>
<accession>A0A5J5FQQ6</accession>
<keyword evidence="5 7" id="KW-0413">Isomerase</keyword>
<dbReference type="UniPathway" id="UPA00109">
    <property type="reaction ID" value="UER00181"/>
</dbReference>
<dbReference type="GO" id="GO:0006094">
    <property type="term" value="P:gluconeogenesis"/>
    <property type="evidence" value="ECO:0007669"/>
    <property type="project" value="UniProtKB-UniRule"/>
</dbReference>